<dbReference type="AlphaFoldDB" id="A0A6G1FQ95"/>
<dbReference type="GO" id="GO:0005576">
    <property type="term" value="C:extracellular region"/>
    <property type="evidence" value="ECO:0007669"/>
    <property type="project" value="UniProtKB-SubCell"/>
</dbReference>
<dbReference type="PRINTS" id="PR00740">
    <property type="entry name" value="GLHYDRLASE27"/>
</dbReference>
<comment type="function">
    <text evidence="2">Hydrolyzes a variety of simple alpha-D-galactoside as well as more complex molecules such as oligosaccharides and polysaccharides.</text>
</comment>
<dbReference type="InterPro" id="IPR013780">
    <property type="entry name" value="Glyco_hydro_b"/>
</dbReference>
<evidence type="ECO:0000313" key="15">
    <source>
        <dbReference type="RefSeq" id="XP_033529490.1"/>
    </source>
</evidence>
<dbReference type="InterPro" id="IPR000111">
    <property type="entry name" value="Glyco_hydro_27/36_CS"/>
</dbReference>
<keyword evidence="8" id="KW-0325">Glycoprotein</keyword>
<evidence type="ECO:0000256" key="4">
    <source>
        <dbReference type="ARBA" id="ARBA00009743"/>
    </source>
</evidence>
<keyword evidence="7 10" id="KW-0378">Hydrolase</keyword>
<reference evidence="15" key="3">
    <citation type="submission" date="2025-04" db="UniProtKB">
        <authorList>
            <consortium name="RefSeq"/>
        </authorList>
    </citation>
    <scope>IDENTIFICATION</scope>
    <source>
        <strain evidence="15">CBS 781.70</strain>
    </source>
</reference>
<dbReference type="InterPro" id="IPR017853">
    <property type="entry name" value="GH"/>
</dbReference>
<evidence type="ECO:0000256" key="9">
    <source>
        <dbReference type="ARBA" id="ARBA00023295"/>
    </source>
</evidence>
<keyword evidence="5" id="KW-0964">Secreted</keyword>
<evidence type="ECO:0000313" key="14">
    <source>
        <dbReference type="Proteomes" id="UP000504638"/>
    </source>
</evidence>
<dbReference type="EMBL" id="ML975210">
    <property type="protein sequence ID" value="KAF1807859.1"/>
    <property type="molecule type" value="Genomic_DNA"/>
</dbReference>
<keyword evidence="6 11" id="KW-0732">Signal</keyword>
<reference evidence="15" key="2">
    <citation type="submission" date="2020-04" db="EMBL/GenBank/DDBJ databases">
        <authorList>
            <consortium name="NCBI Genome Project"/>
        </authorList>
    </citation>
    <scope>NUCLEOTIDE SEQUENCE</scope>
    <source>
        <strain evidence="15">CBS 781.70</strain>
    </source>
</reference>
<evidence type="ECO:0000256" key="3">
    <source>
        <dbReference type="ARBA" id="ARBA00004613"/>
    </source>
</evidence>
<dbReference type="EC" id="3.2.1.22" evidence="10"/>
<dbReference type="SUPFAM" id="SSF51011">
    <property type="entry name" value="Glycosyl hydrolase domain"/>
    <property type="match status" value="1"/>
</dbReference>
<dbReference type="Proteomes" id="UP000504638">
    <property type="component" value="Unplaced"/>
</dbReference>
<evidence type="ECO:0000256" key="6">
    <source>
        <dbReference type="ARBA" id="ARBA00022729"/>
    </source>
</evidence>
<evidence type="ECO:0000256" key="1">
    <source>
        <dbReference type="ARBA" id="ARBA00001255"/>
    </source>
</evidence>
<dbReference type="Gene3D" id="2.60.40.1180">
    <property type="entry name" value="Golgi alpha-mannosidase II"/>
    <property type="match status" value="1"/>
</dbReference>
<dbReference type="PANTHER" id="PTHR11452">
    <property type="entry name" value="ALPHA-GALACTOSIDASE/ALPHA-N-ACETYLGALACTOSAMINIDASE"/>
    <property type="match status" value="1"/>
</dbReference>
<comment type="similarity">
    <text evidence="4 10">Belongs to the glycosyl hydrolase 27 family.</text>
</comment>
<feature type="chain" id="PRO_5044631499" description="Alpha-galactosidase" evidence="11">
    <location>
        <begin position="33"/>
        <end position="501"/>
    </location>
</feature>
<dbReference type="Pfam" id="PF17801">
    <property type="entry name" value="Melibiase_C"/>
    <property type="match status" value="1"/>
</dbReference>
<evidence type="ECO:0000256" key="2">
    <source>
        <dbReference type="ARBA" id="ARBA00003969"/>
    </source>
</evidence>
<keyword evidence="14" id="KW-1185">Reference proteome</keyword>
<evidence type="ECO:0000313" key="13">
    <source>
        <dbReference type="EMBL" id="KAF1807859.1"/>
    </source>
</evidence>
<name>A0A6G1FQ95_9PEZI</name>
<dbReference type="PROSITE" id="PS00512">
    <property type="entry name" value="ALPHA_GALACTOSIDASE"/>
    <property type="match status" value="1"/>
</dbReference>
<dbReference type="RefSeq" id="XP_033529490.1">
    <property type="nucleotide sequence ID" value="XM_033681613.1"/>
</dbReference>
<protein>
    <recommendedName>
        <fullName evidence="10">Alpha-galactosidase</fullName>
        <ecNumber evidence="10">3.2.1.22</ecNumber>
    </recommendedName>
    <alternativeName>
        <fullName evidence="10">Melibiase</fullName>
    </alternativeName>
</protein>
<evidence type="ECO:0000256" key="11">
    <source>
        <dbReference type="SAM" id="SignalP"/>
    </source>
</evidence>
<evidence type="ECO:0000256" key="8">
    <source>
        <dbReference type="ARBA" id="ARBA00023180"/>
    </source>
</evidence>
<dbReference type="SUPFAM" id="SSF51445">
    <property type="entry name" value="(Trans)glycosidases"/>
    <property type="match status" value="1"/>
</dbReference>
<organism evidence="13">
    <name type="scientific">Eremomyces bilateralis CBS 781.70</name>
    <dbReference type="NCBI Taxonomy" id="1392243"/>
    <lineage>
        <taxon>Eukaryota</taxon>
        <taxon>Fungi</taxon>
        <taxon>Dikarya</taxon>
        <taxon>Ascomycota</taxon>
        <taxon>Pezizomycotina</taxon>
        <taxon>Dothideomycetes</taxon>
        <taxon>Dothideomycetes incertae sedis</taxon>
        <taxon>Eremomycetales</taxon>
        <taxon>Eremomycetaceae</taxon>
        <taxon>Eremomyces</taxon>
    </lineage>
</organism>
<comment type="catalytic activity">
    <reaction evidence="1 10">
        <text>Hydrolysis of terminal, non-reducing alpha-D-galactose residues in alpha-D-galactosides, including galactose oligosaccharides, galactomannans and galactolipids.</text>
        <dbReference type="EC" id="3.2.1.22"/>
    </reaction>
</comment>
<evidence type="ECO:0000256" key="10">
    <source>
        <dbReference type="RuleBase" id="RU361168"/>
    </source>
</evidence>
<dbReference type="OrthoDB" id="5795902at2759"/>
<dbReference type="InterPro" id="IPR041233">
    <property type="entry name" value="Melibiase_C"/>
</dbReference>
<reference evidence="13 15" key="1">
    <citation type="submission" date="2020-01" db="EMBL/GenBank/DDBJ databases">
        <authorList>
            <consortium name="DOE Joint Genome Institute"/>
            <person name="Haridas S."/>
            <person name="Albert R."/>
            <person name="Binder M."/>
            <person name="Bloem J."/>
            <person name="Labutti K."/>
            <person name="Salamov A."/>
            <person name="Andreopoulos B."/>
            <person name="Baker S.E."/>
            <person name="Barry K."/>
            <person name="Bills G."/>
            <person name="Bluhm B.H."/>
            <person name="Cannon C."/>
            <person name="Castanera R."/>
            <person name="Culley D.E."/>
            <person name="Daum C."/>
            <person name="Ezra D."/>
            <person name="Gonzalez J.B."/>
            <person name="Henrissat B."/>
            <person name="Kuo A."/>
            <person name="Liang C."/>
            <person name="Lipzen A."/>
            <person name="Lutzoni F."/>
            <person name="Magnuson J."/>
            <person name="Mondo S."/>
            <person name="Nolan M."/>
            <person name="Ohm R."/>
            <person name="Pangilinan J."/>
            <person name="Park H.-J."/>
            <person name="Ramirez L."/>
            <person name="Alfaro M."/>
            <person name="Sun H."/>
            <person name="Tritt A."/>
            <person name="Yoshinaga Y."/>
            <person name="Zwiers L.-H."/>
            <person name="Turgeon B.G."/>
            <person name="Goodwin S.B."/>
            <person name="Spatafora J.W."/>
            <person name="Crous P.W."/>
            <person name="Grigoriev I.V."/>
        </authorList>
    </citation>
    <scope>NUCLEOTIDE SEQUENCE</scope>
    <source>
        <strain evidence="13 15">CBS 781.70</strain>
    </source>
</reference>
<dbReference type="GeneID" id="54422183"/>
<keyword evidence="9 10" id="KW-0326">Glycosidase</keyword>
<feature type="signal peptide" evidence="11">
    <location>
        <begin position="1"/>
        <end position="32"/>
    </location>
</feature>
<dbReference type="GO" id="GO:0004557">
    <property type="term" value="F:alpha-galactosidase activity"/>
    <property type="evidence" value="ECO:0007669"/>
    <property type="project" value="UniProtKB-EC"/>
</dbReference>
<dbReference type="InterPro" id="IPR013785">
    <property type="entry name" value="Aldolase_TIM"/>
</dbReference>
<dbReference type="Pfam" id="PF16499">
    <property type="entry name" value="Melibiase_2"/>
    <property type="match status" value="2"/>
</dbReference>
<comment type="subcellular location">
    <subcellularLocation>
        <location evidence="3">Secreted</location>
    </subcellularLocation>
</comment>
<accession>A0A6G1FQ95</accession>
<proteinExistence type="inferred from homology"/>
<dbReference type="PANTHER" id="PTHR11452:SF61">
    <property type="entry name" value="ALPHA-GALACTOSIDASE B-RELATED"/>
    <property type="match status" value="1"/>
</dbReference>
<dbReference type="InterPro" id="IPR002241">
    <property type="entry name" value="Glyco_hydro_27"/>
</dbReference>
<evidence type="ECO:0000256" key="7">
    <source>
        <dbReference type="ARBA" id="ARBA00022801"/>
    </source>
</evidence>
<dbReference type="CDD" id="cd14792">
    <property type="entry name" value="GH27"/>
    <property type="match status" value="1"/>
</dbReference>
<feature type="domain" description="Alpha galactosidase C-terminal" evidence="12">
    <location>
        <begin position="411"/>
        <end position="483"/>
    </location>
</feature>
<dbReference type="Gene3D" id="3.20.20.70">
    <property type="entry name" value="Aldolase class I"/>
    <property type="match status" value="1"/>
</dbReference>
<sequence length="501" mass="54625">MATTTSNKTAFTALAARAAIAFLVAPLGICSAEPTQGDELTVRGLAGSGDQAPLLGSLPTTAGYVAKDGETGRLPALGWNSWNAFFCDINEEKFMVAANQIVKLGLKDAGYTYVNIDDCWSIGGDHRDPATQRMVPDPFRFPSGIASTAKKVHDLGLKIGIYSSAGTRTCAGYPASLGYEKVDAESFADWGIDYLKYDNCNVPSDWADECSFCIPDSGHWPHGPYPNGTCPTLPNQCPPDYDWKKSKTAERYRCMRDALDATNRTILYSLCEWGTAGVQKWGNETSMSWRATGDITWPGLEAKWERIAELLNICSFNLDNTDFWGHSDADMLEVGNGGLTPAEARSHFALWAAMKSPLLIGTQLDKIPADDLAILKNRYLLAFNQDPIIGKPATPYKWGTNPDHTFNATYPAEYWSGQSKDGMLVLMGNWGANPAKRTAVWGEVPGLDKDASYRAVDVWTGKSLGCHTGEYSVDVKRHDTAVIFITGKCAQRVGQHLSGKN</sequence>
<keyword evidence="10" id="KW-1015">Disulfide bond</keyword>
<evidence type="ECO:0000256" key="5">
    <source>
        <dbReference type="ARBA" id="ARBA00022525"/>
    </source>
</evidence>
<dbReference type="GO" id="GO:0005975">
    <property type="term" value="P:carbohydrate metabolic process"/>
    <property type="evidence" value="ECO:0007669"/>
    <property type="project" value="InterPro"/>
</dbReference>
<evidence type="ECO:0000259" key="12">
    <source>
        <dbReference type="Pfam" id="PF17801"/>
    </source>
</evidence>
<gene>
    <name evidence="13 15" type="ORF">P152DRAFT_477820</name>
</gene>